<dbReference type="GO" id="GO:0080120">
    <property type="term" value="P:CAAX-box protein maturation"/>
    <property type="evidence" value="ECO:0007669"/>
    <property type="project" value="UniProtKB-ARBA"/>
</dbReference>
<dbReference type="PANTHER" id="PTHR39430">
    <property type="entry name" value="MEMBRANE-ASSOCIATED PROTEASE-RELATED"/>
    <property type="match status" value="1"/>
</dbReference>
<dbReference type="InterPro" id="IPR003675">
    <property type="entry name" value="Rce1/LyrA-like_dom"/>
</dbReference>
<reference evidence="4 5" key="1">
    <citation type="submission" date="2016-10" db="EMBL/GenBank/DDBJ databases">
        <authorList>
            <person name="de Groot N.N."/>
        </authorList>
    </citation>
    <scope>NUCLEOTIDE SEQUENCE [LARGE SCALE GENOMIC DNA]</scope>
    <source>
        <strain evidence="4 5">DSM 22489</strain>
    </source>
</reference>
<dbReference type="EMBL" id="FNVA01000002">
    <property type="protein sequence ID" value="SEG01882.1"/>
    <property type="molecule type" value="Genomic_DNA"/>
</dbReference>
<keyword evidence="5" id="KW-1185">Reference proteome</keyword>
<keyword evidence="2" id="KW-0812">Transmembrane</keyword>
<sequence length="373" mass="40425">MESQNENQPVSPSEYNSPKAAQAVTYTAPKHSVLLGPFGLRAGWSALIFSVLAVAAIFLASLAAVGASGQWGKMVERQHEAAVAKKTGRPAPKHEPSDLKPGYAALTEAFQFGGIALATFAMAKIERRRMRVFGISGSRIADLLPGAFWGLVSLSALVGILRAMHLLVFDGMAIHGIAIVRFGVEWLIMFLFVGFLEEYLTRGYLQFTLTRGFFGIGGGPEPKQRFVAFWCAATVMSLIFACLHLGNGGENVMGLLMVFVAGIVFSYALWRTGSLWWGIGFHMAWDWAQSFLWGVPDSGNLSYGRLFNTHPVGKVLLSGGSDGPEGSVFVIPVMLLVLLAIRMAKPGVQPPLEAEPGSYRHASERSEDMPLIF</sequence>
<feature type="transmembrane region" description="Helical" evidence="2">
    <location>
        <begin position="173"/>
        <end position="196"/>
    </location>
</feature>
<keyword evidence="2" id="KW-0472">Membrane</keyword>
<feature type="domain" description="CAAX prenyl protease 2/Lysostaphin resistance protein A-like" evidence="3">
    <location>
        <begin position="184"/>
        <end position="287"/>
    </location>
</feature>
<feature type="transmembrane region" description="Helical" evidence="2">
    <location>
        <begin position="143"/>
        <end position="161"/>
    </location>
</feature>
<evidence type="ECO:0000259" key="3">
    <source>
        <dbReference type="Pfam" id="PF02517"/>
    </source>
</evidence>
<organism evidence="4 5">
    <name type="scientific">Bryocella elongata</name>
    <dbReference type="NCBI Taxonomy" id="863522"/>
    <lineage>
        <taxon>Bacteria</taxon>
        <taxon>Pseudomonadati</taxon>
        <taxon>Acidobacteriota</taxon>
        <taxon>Terriglobia</taxon>
        <taxon>Terriglobales</taxon>
        <taxon>Acidobacteriaceae</taxon>
        <taxon>Bryocella</taxon>
    </lineage>
</organism>
<dbReference type="AlphaFoldDB" id="A0A1H5WQU4"/>
<dbReference type="RefSeq" id="WP_103932599.1">
    <property type="nucleotide sequence ID" value="NZ_FNVA01000002.1"/>
</dbReference>
<feature type="region of interest" description="Disordered" evidence="1">
    <location>
        <begin position="354"/>
        <end position="373"/>
    </location>
</feature>
<dbReference type="Proteomes" id="UP000236728">
    <property type="component" value="Unassembled WGS sequence"/>
</dbReference>
<feature type="transmembrane region" description="Helical" evidence="2">
    <location>
        <begin position="252"/>
        <end position="270"/>
    </location>
</feature>
<name>A0A1H5WQU4_9BACT</name>
<protein>
    <recommendedName>
        <fullName evidence="3">CAAX prenyl protease 2/Lysostaphin resistance protein A-like domain-containing protein</fullName>
    </recommendedName>
</protein>
<gene>
    <name evidence="4" type="ORF">SAMN05421819_1704</name>
</gene>
<proteinExistence type="predicted"/>
<feature type="compositionally biased region" description="Basic and acidic residues" evidence="1">
    <location>
        <begin position="361"/>
        <end position="373"/>
    </location>
</feature>
<dbReference type="PANTHER" id="PTHR39430:SF1">
    <property type="entry name" value="PROTEASE"/>
    <property type="match status" value="1"/>
</dbReference>
<dbReference type="OrthoDB" id="324900at2"/>
<evidence type="ECO:0000313" key="5">
    <source>
        <dbReference type="Proteomes" id="UP000236728"/>
    </source>
</evidence>
<keyword evidence="2" id="KW-1133">Transmembrane helix</keyword>
<evidence type="ECO:0000256" key="1">
    <source>
        <dbReference type="SAM" id="MobiDB-lite"/>
    </source>
</evidence>
<dbReference type="Pfam" id="PF02517">
    <property type="entry name" value="Rce1-like"/>
    <property type="match status" value="1"/>
</dbReference>
<evidence type="ECO:0000256" key="2">
    <source>
        <dbReference type="SAM" id="Phobius"/>
    </source>
</evidence>
<feature type="transmembrane region" description="Helical" evidence="2">
    <location>
        <begin position="226"/>
        <end position="246"/>
    </location>
</feature>
<evidence type="ECO:0000313" key="4">
    <source>
        <dbReference type="EMBL" id="SEG01882.1"/>
    </source>
</evidence>
<feature type="transmembrane region" description="Helical" evidence="2">
    <location>
        <begin position="44"/>
        <end position="67"/>
    </location>
</feature>
<feature type="transmembrane region" description="Helical" evidence="2">
    <location>
        <begin position="103"/>
        <end position="123"/>
    </location>
</feature>
<accession>A0A1H5WQU4</accession>
<dbReference type="GO" id="GO:0004175">
    <property type="term" value="F:endopeptidase activity"/>
    <property type="evidence" value="ECO:0007669"/>
    <property type="project" value="UniProtKB-ARBA"/>
</dbReference>